<keyword evidence="1" id="KW-0812">Transmembrane</keyword>
<evidence type="ECO:0000256" key="1">
    <source>
        <dbReference type="SAM" id="Phobius"/>
    </source>
</evidence>
<reference evidence="2 3" key="1">
    <citation type="submission" date="2023-07" db="EMBL/GenBank/DDBJ databases">
        <title>Sorghum-associated microbial communities from plants grown in Nebraska, USA.</title>
        <authorList>
            <person name="Schachtman D."/>
        </authorList>
    </citation>
    <scope>NUCLEOTIDE SEQUENCE [LARGE SCALE GENOMIC DNA]</scope>
    <source>
        <strain evidence="2 3">2980</strain>
    </source>
</reference>
<protein>
    <recommendedName>
        <fullName evidence="4">DUF3137 domain-containing protein</fullName>
    </recommendedName>
</protein>
<dbReference type="EMBL" id="JAVDUM010000011">
    <property type="protein sequence ID" value="MDR6867992.1"/>
    <property type="molecule type" value="Genomic_DNA"/>
</dbReference>
<accession>A0ABU1SEK5</accession>
<sequence length="390" mass="42280">MTDTGRPSGIDARPLTAPVDPAAFSAYTRAAKANGESRTPASQIFVWAIMGFVALMMLFLAVLVLFVVLQNALSTAWLVPLLPLIPVAAIAGIVVASVVLRRRSRIRRYRLNGFTAANAMSYVPLVTDPALPGMVFGLGHTRRAEDLVRGAQPRFVEFGNFQYTTGSGKNSETHRWGYVAIKLDVPLPNIVLDAAANDGIFGSSLPARFSKDQRLSLEGDFDRHFSLFCPAGYERDALYLFTPDIMARFMDHAAQFDAEIVDDWLFLYARNEQVSTLDPARWSALFTTVGAVLTKLDQWARWRDERLRADASAVASAFPAHSPWADGAGSTASARPLEGAAASAVPFAAPPAPGVAAPGRRLRRTGSWIGVVAVVGIGALWFFSRIVFGH</sequence>
<gene>
    <name evidence="2" type="ORF">J2Y69_002600</name>
</gene>
<proteinExistence type="predicted"/>
<evidence type="ECO:0000313" key="3">
    <source>
        <dbReference type="Proteomes" id="UP001259347"/>
    </source>
</evidence>
<evidence type="ECO:0000313" key="2">
    <source>
        <dbReference type="EMBL" id="MDR6867992.1"/>
    </source>
</evidence>
<organism evidence="2 3">
    <name type="scientific">Microbacterium resistens</name>
    <dbReference type="NCBI Taxonomy" id="156977"/>
    <lineage>
        <taxon>Bacteria</taxon>
        <taxon>Bacillati</taxon>
        <taxon>Actinomycetota</taxon>
        <taxon>Actinomycetes</taxon>
        <taxon>Micrococcales</taxon>
        <taxon>Microbacteriaceae</taxon>
        <taxon>Microbacterium</taxon>
    </lineage>
</organism>
<evidence type="ECO:0008006" key="4">
    <source>
        <dbReference type="Google" id="ProtNLM"/>
    </source>
</evidence>
<keyword evidence="1" id="KW-0472">Membrane</keyword>
<dbReference type="RefSeq" id="WP_310021364.1">
    <property type="nucleotide sequence ID" value="NZ_JAVDUM010000011.1"/>
</dbReference>
<dbReference type="Proteomes" id="UP001259347">
    <property type="component" value="Unassembled WGS sequence"/>
</dbReference>
<feature type="transmembrane region" description="Helical" evidence="1">
    <location>
        <begin position="368"/>
        <end position="388"/>
    </location>
</feature>
<comment type="caution">
    <text evidence="2">The sequence shown here is derived from an EMBL/GenBank/DDBJ whole genome shotgun (WGS) entry which is preliminary data.</text>
</comment>
<keyword evidence="3" id="KW-1185">Reference proteome</keyword>
<keyword evidence="1" id="KW-1133">Transmembrane helix</keyword>
<name>A0ABU1SEK5_9MICO</name>
<feature type="transmembrane region" description="Helical" evidence="1">
    <location>
        <begin position="81"/>
        <end position="100"/>
    </location>
</feature>
<feature type="transmembrane region" description="Helical" evidence="1">
    <location>
        <begin position="44"/>
        <end position="69"/>
    </location>
</feature>